<organism evidence="2 3">
    <name type="scientific">Pandoraea thiooxydans</name>
    <dbReference type="NCBI Taxonomy" id="445709"/>
    <lineage>
        <taxon>Bacteria</taxon>
        <taxon>Pseudomonadati</taxon>
        <taxon>Pseudomonadota</taxon>
        <taxon>Betaproteobacteria</taxon>
        <taxon>Burkholderiales</taxon>
        <taxon>Burkholderiaceae</taxon>
        <taxon>Pandoraea</taxon>
    </lineage>
</organism>
<accession>A0A0G3EWB3</accession>
<dbReference type="PATRIC" id="fig|445709.3.peg.2792"/>
<dbReference type="KEGG" id="ptx:ABW99_13175"/>
<evidence type="ECO:0000313" key="2">
    <source>
        <dbReference type="EMBL" id="AKJ69016.1"/>
    </source>
</evidence>
<protein>
    <recommendedName>
        <fullName evidence="4">Oligosaccharide repeat unit polymerase</fullName>
    </recommendedName>
</protein>
<keyword evidence="1" id="KW-1133">Transmembrane helix</keyword>
<feature type="transmembrane region" description="Helical" evidence="1">
    <location>
        <begin position="259"/>
        <end position="278"/>
    </location>
</feature>
<evidence type="ECO:0000313" key="3">
    <source>
        <dbReference type="Proteomes" id="UP000036700"/>
    </source>
</evidence>
<dbReference type="Proteomes" id="UP000036700">
    <property type="component" value="Chromosome"/>
</dbReference>
<keyword evidence="1" id="KW-0472">Membrane</keyword>
<sequence length="312" mass="35800">MLHFIGFLGLYRYVSDFSADIGGIGNFFNAFLYNSSAIRALAVDHTSIGFQLSYFGWIAIVLTVLADRVEGENGGVPVLLWLASLIQFIGNFLFIDRTRPIWIIFLLAMAWLYSIKKPFLSKILIRLFVLLVLFLAVFMVVALWTGKMFSGGGINEIYIYVAAGLPYFDALTKSGQIHDYLPVRNLYPIFKVLHDLGIYKVDVPNQILPFLKVPFETNVGTFLEPLYSDGGWFYVVCGTVFFVFWFDSLALFALQTRCIFGVFLWCNICFSWAISFFVPKYVTFPFWLFVFLFIMESLLRGRIRIFPSRQSV</sequence>
<dbReference type="EMBL" id="CP011568">
    <property type="protein sequence ID" value="AKJ69016.1"/>
    <property type="molecule type" value="Genomic_DNA"/>
</dbReference>
<reference evidence="3" key="1">
    <citation type="submission" date="2015-06" db="EMBL/GenBank/DDBJ databases">
        <authorList>
            <person name="Lim Y.L."/>
            <person name="Ee R."/>
            <person name="Yong D."/>
            <person name="How K.Y."/>
            <person name="Yin W.F."/>
            <person name="Chan K.G."/>
        </authorList>
    </citation>
    <scope>NUCLEOTIDE SEQUENCE [LARGE SCALE GENOMIC DNA]</scope>
    <source>
        <strain evidence="3">DSM 25325</strain>
    </source>
</reference>
<dbReference type="STRING" id="445709.ABW99_13175"/>
<feature type="transmembrane region" description="Helical" evidence="1">
    <location>
        <begin position="78"/>
        <end position="95"/>
    </location>
</feature>
<keyword evidence="1" id="KW-0812">Transmembrane</keyword>
<keyword evidence="3" id="KW-1185">Reference proteome</keyword>
<evidence type="ECO:0008006" key="4">
    <source>
        <dbReference type="Google" id="ProtNLM"/>
    </source>
</evidence>
<name>A0A0G3EWB3_9BURK</name>
<dbReference type="AlphaFoldDB" id="A0A0G3EWB3"/>
<feature type="transmembrane region" description="Helical" evidence="1">
    <location>
        <begin position="123"/>
        <end position="144"/>
    </location>
</feature>
<feature type="transmembrane region" description="Helical" evidence="1">
    <location>
        <begin position="232"/>
        <end position="252"/>
    </location>
</feature>
<feature type="transmembrane region" description="Helical" evidence="1">
    <location>
        <begin position="284"/>
        <end position="301"/>
    </location>
</feature>
<feature type="transmembrane region" description="Helical" evidence="1">
    <location>
        <begin position="101"/>
        <end position="116"/>
    </location>
</feature>
<proteinExistence type="predicted"/>
<gene>
    <name evidence="2" type="ORF">ABW99_13175</name>
</gene>
<feature type="transmembrane region" description="Helical" evidence="1">
    <location>
        <begin position="48"/>
        <end position="66"/>
    </location>
</feature>
<evidence type="ECO:0000256" key="1">
    <source>
        <dbReference type="SAM" id="Phobius"/>
    </source>
</evidence>